<dbReference type="PRINTS" id="PR00035">
    <property type="entry name" value="HTHGNTR"/>
</dbReference>
<dbReference type="InterPro" id="IPR008920">
    <property type="entry name" value="TF_FadR/GntR_C"/>
</dbReference>
<dbReference type="GO" id="GO:0003700">
    <property type="term" value="F:DNA-binding transcription factor activity"/>
    <property type="evidence" value="ECO:0007669"/>
    <property type="project" value="InterPro"/>
</dbReference>
<dbReference type="Gene3D" id="1.20.120.530">
    <property type="entry name" value="GntR ligand-binding domain-like"/>
    <property type="match status" value="1"/>
</dbReference>
<organism evidence="5 6">
    <name type="scientific">Salinibacillus xinjiangensis</name>
    <dbReference type="NCBI Taxonomy" id="1229268"/>
    <lineage>
        <taxon>Bacteria</taxon>
        <taxon>Bacillati</taxon>
        <taxon>Bacillota</taxon>
        <taxon>Bacilli</taxon>
        <taxon>Bacillales</taxon>
        <taxon>Bacillaceae</taxon>
        <taxon>Salinibacillus</taxon>
    </lineage>
</organism>
<dbReference type="GO" id="GO:0003677">
    <property type="term" value="F:DNA binding"/>
    <property type="evidence" value="ECO:0007669"/>
    <property type="project" value="UniProtKB-KW"/>
</dbReference>
<dbReference type="InterPro" id="IPR011711">
    <property type="entry name" value="GntR_C"/>
</dbReference>
<dbReference type="InterPro" id="IPR036388">
    <property type="entry name" value="WH-like_DNA-bd_sf"/>
</dbReference>
<dbReference type="SUPFAM" id="SSF48008">
    <property type="entry name" value="GntR ligand-binding domain-like"/>
    <property type="match status" value="1"/>
</dbReference>
<evidence type="ECO:0000259" key="4">
    <source>
        <dbReference type="PROSITE" id="PS50949"/>
    </source>
</evidence>
<feature type="domain" description="HTH gntR-type" evidence="4">
    <location>
        <begin position="30"/>
        <end position="97"/>
    </location>
</feature>
<dbReference type="CDD" id="cd07377">
    <property type="entry name" value="WHTH_GntR"/>
    <property type="match status" value="1"/>
</dbReference>
<dbReference type="SMART" id="SM00895">
    <property type="entry name" value="FCD"/>
    <property type="match status" value="1"/>
</dbReference>
<dbReference type="Pfam" id="PF00392">
    <property type="entry name" value="GntR"/>
    <property type="match status" value="1"/>
</dbReference>
<accession>A0A6G1X1G6</accession>
<keyword evidence="6" id="KW-1185">Reference proteome</keyword>
<keyword evidence="2" id="KW-0238">DNA-binding</keyword>
<reference evidence="5 6" key="1">
    <citation type="submission" date="2019-11" db="EMBL/GenBank/DDBJ databases">
        <authorList>
            <person name="Li J."/>
        </authorList>
    </citation>
    <scope>NUCLEOTIDE SEQUENCE [LARGE SCALE GENOMIC DNA]</scope>
    <source>
        <strain evidence="5 6">J4</strain>
    </source>
</reference>
<protein>
    <submittedName>
        <fullName evidence="5">FCD domain-containing protein</fullName>
    </submittedName>
</protein>
<dbReference type="RefSeq" id="WP_153726809.1">
    <property type="nucleotide sequence ID" value="NZ_WJNH01000001.1"/>
</dbReference>
<dbReference type="Proteomes" id="UP000480185">
    <property type="component" value="Unassembled WGS sequence"/>
</dbReference>
<name>A0A6G1X1G6_9BACI</name>
<dbReference type="PANTHER" id="PTHR43537:SF24">
    <property type="entry name" value="GLUCONATE OPERON TRANSCRIPTIONAL REPRESSOR"/>
    <property type="match status" value="1"/>
</dbReference>
<keyword evidence="3" id="KW-0804">Transcription</keyword>
<dbReference type="Pfam" id="PF07729">
    <property type="entry name" value="FCD"/>
    <property type="match status" value="1"/>
</dbReference>
<gene>
    <name evidence="5" type="ORF">GH754_00690</name>
</gene>
<sequence>MKKTSEDEREEKIKGDFLLYLEGLKDFEQYRLPQRAYHIIRLAIRDLILPPGSMILEREMSEALEMSRTPVREALVRLETEGVLRLVPRRGFVVEPIEKQDLVEIYDIAGSLEGLAVDLATSNVGQEEIKILDEIVAEQEQALEQKDLHKWAQLDDRFHSSLIDFSQSKRLRSVIDIHADQIYRARLFTIRYRPLPFQSIEEHKAIISCIRAKDPKASRLLMQSHRKRTLKEILKVIDQSNGTEEEN</sequence>
<comment type="caution">
    <text evidence="5">The sequence shown here is derived from an EMBL/GenBank/DDBJ whole genome shotgun (WGS) entry which is preliminary data.</text>
</comment>
<proteinExistence type="predicted"/>
<evidence type="ECO:0000313" key="5">
    <source>
        <dbReference type="EMBL" id="MRG84837.1"/>
    </source>
</evidence>
<evidence type="ECO:0000256" key="2">
    <source>
        <dbReference type="ARBA" id="ARBA00023125"/>
    </source>
</evidence>
<evidence type="ECO:0000256" key="3">
    <source>
        <dbReference type="ARBA" id="ARBA00023163"/>
    </source>
</evidence>
<dbReference type="PROSITE" id="PS50949">
    <property type="entry name" value="HTH_GNTR"/>
    <property type="match status" value="1"/>
</dbReference>
<keyword evidence="1" id="KW-0805">Transcription regulation</keyword>
<dbReference type="SUPFAM" id="SSF46785">
    <property type="entry name" value="Winged helix' DNA-binding domain"/>
    <property type="match status" value="1"/>
</dbReference>
<dbReference type="AlphaFoldDB" id="A0A6G1X1G6"/>
<dbReference type="PANTHER" id="PTHR43537">
    <property type="entry name" value="TRANSCRIPTIONAL REGULATOR, GNTR FAMILY"/>
    <property type="match status" value="1"/>
</dbReference>
<dbReference type="OrthoDB" id="9781630at2"/>
<dbReference type="InterPro" id="IPR000524">
    <property type="entry name" value="Tscrpt_reg_HTH_GntR"/>
</dbReference>
<evidence type="ECO:0000256" key="1">
    <source>
        <dbReference type="ARBA" id="ARBA00023015"/>
    </source>
</evidence>
<dbReference type="EMBL" id="WJNH01000001">
    <property type="protein sequence ID" value="MRG84837.1"/>
    <property type="molecule type" value="Genomic_DNA"/>
</dbReference>
<dbReference type="Gene3D" id="1.10.10.10">
    <property type="entry name" value="Winged helix-like DNA-binding domain superfamily/Winged helix DNA-binding domain"/>
    <property type="match status" value="1"/>
</dbReference>
<evidence type="ECO:0000313" key="6">
    <source>
        <dbReference type="Proteomes" id="UP000480185"/>
    </source>
</evidence>
<dbReference type="SMART" id="SM00345">
    <property type="entry name" value="HTH_GNTR"/>
    <property type="match status" value="1"/>
</dbReference>
<dbReference type="InterPro" id="IPR036390">
    <property type="entry name" value="WH_DNA-bd_sf"/>
</dbReference>